<sequence length="345" mass="36501">MTEAGAHRTIRRVVVSGHGGPERLTLVRDVLPEPGPGEVRVRTLAVGVGFPDVLMREGTYPGGPKPPFTPGYDLVGVVEALGPGVTGVEPGERVAAITVFGSYADAVSVPRQHLVRMPDGVDPAEAVCLALNYVTAYQALHRVARAGPGERVLVHGGAGGVGSAALEIAATMGLSAYATATGSGCDVVLGLGATPVDFRREDFVRRIRELTGDGIDVVLDGVGGVVAARSVRVLRPGGRLVMYGHYSTLAGGRRNLRRLTLFYAAGALAFAGNLLPGRRVRTYRSARTRDRHPDWYRRDLGELFRWLAAGRLRPLVAARLPLDGARQAHERLAAGGTHGKLVLVP</sequence>
<dbReference type="Gene3D" id="3.40.50.720">
    <property type="entry name" value="NAD(P)-binding Rossmann-like Domain"/>
    <property type="match status" value="1"/>
</dbReference>
<dbReference type="PANTHER" id="PTHR43677">
    <property type="entry name" value="SHORT-CHAIN DEHYDROGENASE/REDUCTASE"/>
    <property type="match status" value="1"/>
</dbReference>
<evidence type="ECO:0000259" key="2">
    <source>
        <dbReference type="SMART" id="SM00829"/>
    </source>
</evidence>
<dbReference type="PANTHER" id="PTHR43677:SF4">
    <property type="entry name" value="QUINONE OXIDOREDUCTASE-LIKE PROTEIN 2"/>
    <property type="match status" value="1"/>
</dbReference>
<name>A0A1C6V4S1_9ACTN</name>
<dbReference type="InterPro" id="IPR036291">
    <property type="entry name" value="NAD(P)-bd_dom_sf"/>
</dbReference>
<dbReference type="Pfam" id="PF13602">
    <property type="entry name" value="ADH_zinc_N_2"/>
    <property type="match status" value="1"/>
</dbReference>
<keyword evidence="1" id="KW-1133">Transmembrane helix</keyword>
<dbReference type="Pfam" id="PF08240">
    <property type="entry name" value="ADH_N"/>
    <property type="match status" value="1"/>
</dbReference>
<evidence type="ECO:0000313" key="4">
    <source>
        <dbReference type="Proteomes" id="UP000199001"/>
    </source>
</evidence>
<dbReference type="Proteomes" id="UP000199001">
    <property type="component" value="Unassembled WGS sequence"/>
</dbReference>
<keyword evidence="1" id="KW-0472">Membrane</keyword>
<dbReference type="SUPFAM" id="SSF50129">
    <property type="entry name" value="GroES-like"/>
    <property type="match status" value="1"/>
</dbReference>
<proteinExistence type="predicted"/>
<dbReference type="AlphaFoldDB" id="A0A1C6V4S1"/>
<dbReference type="STRING" id="47855.GA0070606_3393"/>
<dbReference type="SUPFAM" id="SSF51735">
    <property type="entry name" value="NAD(P)-binding Rossmann-fold domains"/>
    <property type="match status" value="1"/>
</dbReference>
<dbReference type="RefSeq" id="WP_218106025.1">
    <property type="nucleotide sequence ID" value="NZ_FMHZ01000002.1"/>
</dbReference>
<dbReference type="SMART" id="SM00829">
    <property type="entry name" value="PKS_ER"/>
    <property type="match status" value="1"/>
</dbReference>
<protein>
    <submittedName>
        <fullName evidence="3">NADPH2:quinone reductase</fullName>
    </submittedName>
</protein>
<feature type="domain" description="Enoyl reductase (ER)" evidence="2">
    <location>
        <begin position="19"/>
        <end position="343"/>
    </location>
</feature>
<accession>A0A1C6V4S1</accession>
<feature type="transmembrane region" description="Helical" evidence="1">
    <location>
        <begin position="259"/>
        <end position="277"/>
    </location>
</feature>
<keyword evidence="4" id="KW-1185">Reference proteome</keyword>
<evidence type="ECO:0000313" key="3">
    <source>
        <dbReference type="EMBL" id="SCL61157.1"/>
    </source>
</evidence>
<keyword evidence="1" id="KW-0812">Transmembrane</keyword>
<dbReference type="InterPro" id="IPR013154">
    <property type="entry name" value="ADH-like_N"/>
</dbReference>
<dbReference type="InterPro" id="IPR051397">
    <property type="entry name" value="Zn-ADH-like_protein"/>
</dbReference>
<reference evidence="4" key="1">
    <citation type="submission" date="2016-06" db="EMBL/GenBank/DDBJ databases">
        <authorList>
            <person name="Varghese N."/>
            <person name="Submissions Spin"/>
        </authorList>
    </citation>
    <scope>NUCLEOTIDE SEQUENCE [LARGE SCALE GENOMIC DNA]</scope>
    <source>
        <strain evidence="4">DSM 43903</strain>
    </source>
</reference>
<dbReference type="InterPro" id="IPR020843">
    <property type="entry name" value="ER"/>
</dbReference>
<dbReference type="InterPro" id="IPR011032">
    <property type="entry name" value="GroES-like_sf"/>
</dbReference>
<gene>
    <name evidence="3" type="ORF">GA0070606_3393</name>
</gene>
<dbReference type="GO" id="GO:0016491">
    <property type="term" value="F:oxidoreductase activity"/>
    <property type="evidence" value="ECO:0007669"/>
    <property type="project" value="InterPro"/>
</dbReference>
<organism evidence="3 4">
    <name type="scientific">Micromonospora citrea</name>
    <dbReference type="NCBI Taxonomy" id="47855"/>
    <lineage>
        <taxon>Bacteria</taxon>
        <taxon>Bacillati</taxon>
        <taxon>Actinomycetota</taxon>
        <taxon>Actinomycetes</taxon>
        <taxon>Micromonosporales</taxon>
        <taxon>Micromonosporaceae</taxon>
        <taxon>Micromonospora</taxon>
    </lineage>
</organism>
<dbReference type="Gene3D" id="3.90.180.10">
    <property type="entry name" value="Medium-chain alcohol dehydrogenases, catalytic domain"/>
    <property type="match status" value="1"/>
</dbReference>
<evidence type="ECO:0000256" key="1">
    <source>
        <dbReference type="SAM" id="Phobius"/>
    </source>
</evidence>
<dbReference type="EMBL" id="FMHZ01000002">
    <property type="protein sequence ID" value="SCL61157.1"/>
    <property type="molecule type" value="Genomic_DNA"/>
</dbReference>